<feature type="region of interest" description="Disordered" evidence="1">
    <location>
        <begin position="99"/>
        <end position="214"/>
    </location>
</feature>
<feature type="compositionally biased region" description="Gly residues" evidence="1">
    <location>
        <begin position="181"/>
        <end position="191"/>
    </location>
</feature>
<feature type="chain" id="PRO_5040368263" evidence="2">
    <location>
        <begin position="19"/>
        <end position="236"/>
    </location>
</feature>
<evidence type="ECO:0000256" key="2">
    <source>
        <dbReference type="SAM" id="SignalP"/>
    </source>
</evidence>
<dbReference type="VEuPathDB" id="FungiDB:yc1106_04823"/>
<keyword evidence="4" id="KW-1185">Reference proteome</keyword>
<keyword evidence="2" id="KW-0732">Signal</keyword>
<feature type="compositionally biased region" description="Low complexity" evidence="1">
    <location>
        <begin position="147"/>
        <end position="180"/>
    </location>
</feature>
<organism evidence="3 4">
    <name type="scientific">Curvularia clavata</name>
    <dbReference type="NCBI Taxonomy" id="95742"/>
    <lineage>
        <taxon>Eukaryota</taxon>
        <taxon>Fungi</taxon>
        <taxon>Dikarya</taxon>
        <taxon>Ascomycota</taxon>
        <taxon>Pezizomycotina</taxon>
        <taxon>Dothideomycetes</taxon>
        <taxon>Pleosporomycetidae</taxon>
        <taxon>Pleosporales</taxon>
        <taxon>Pleosporineae</taxon>
        <taxon>Pleosporaceae</taxon>
        <taxon>Curvularia</taxon>
    </lineage>
</organism>
<evidence type="ECO:0000313" key="4">
    <source>
        <dbReference type="Proteomes" id="UP001056012"/>
    </source>
</evidence>
<name>A0A9Q8Z7Q1_CURCL</name>
<dbReference type="EMBL" id="CP089276">
    <property type="protein sequence ID" value="USP77549.1"/>
    <property type="molecule type" value="Genomic_DNA"/>
</dbReference>
<reference evidence="3" key="1">
    <citation type="submission" date="2021-12" db="EMBL/GenBank/DDBJ databases">
        <title>Curvularia clavata genome.</title>
        <authorList>
            <person name="Cao Y."/>
        </authorList>
    </citation>
    <scope>NUCLEOTIDE SEQUENCE</scope>
    <source>
        <strain evidence="3">Yc1106</strain>
    </source>
</reference>
<dbReference type="OrthoDB" id="4843554at2759"/>
<gene>
    <name evidence="3" type="ORF">yc1106_04823</name>
</gene>
<dbReference type="Proteomes" id="UP001056012">
    <property type="component" value="Chromosome 3"/>
</dbReference>
<dbReference type="AlphaFoldDB" id="A0A9Q8Z7Q1"/>
<evidence type="ECO:0000256" key="1">
    <source>
        <dbReference type="SAM" id="MobiDB-lite"/>
    </source>
</evidence>
<sequence length="236" mass="24128">MQFNTLALAFVLASAGLAKKLDYDDIPQRCLDVCTPVAELEQRCDDTNKPDNDFLERQCVCTAQDANTMIPNCANCIWENGGKFDNDAEELVRECGFNAPAPSGVRPNGPPMYSGAPRPDGNGGQPGGGAGQGNPGNGQGNPGNGQGNPNNGQGNPNNGQGNPNNGQGNPNNGQGNPNNGQGNGQVQGNGQGNNNNNQPVTQGSTDRQPLPNAATTPTATMAVVAGGLVGFAAFLL</sequence>
<accession>A0A9Q8Z7Q1</accession>
<evidence type="ECO:0000313" key="3">
    <source>
        <dbReference type="EMBL" id="USP77549.1"/>
    </source>
</evidence>
<protein>
    <submittedName>
        <fullName evidence="3">Uncharacterized protein</fullName>
    </submittedName>
</protein>
<proteinExistence type="predicted"/>
<feature type="compositionally biased region" description="Gly residues" evidence="1">
    <location>
        <begin position="121"/>
        <end position="146"/>
    </location>
</feature>
<feature type="signal peptide" evidence="2">
    <location>
        <begin position="1"/>
        <end position="18"/>
    </location>
</feature>